<evidence type="ECO:0000313" key="2">
    <source>
        <dbReference type="Proteomes" id="UP000226338"/>
    </source>
</evidence>
<sequence length="121" mass="13943">MKMITTFDRYAKSTQKEYTAMQKEYIEDILIPVVTEFIVGYTGVDFEAEGREFPKSYEVVAFRLITYHLSGEGADVVSEQMGSYRVQYGPEGIYPKTLLTGLSRRMRTPSVRIRGRRPEGR</sequence>
<dbReference type="InterPro" id="IPR053746">
    <property type="entry name" value="Viral_HT_Connector_Assembly"/>
</dbReference>
<dbReference type="Gene3D" id="1.10.246.150">
    <property type="match status" value="1"/>
</dbReference>
<evidence type="ECO:0000313" key="1">
    <source>
        <dbReference type="EMBL" id="ANT40083.1"/>
    </source>
</evidence>
<reference evidence="1 2" key="1">
    <citation type="submission" date="2016-05" db="EMBL/GenBank/DDBJ databases">
        <title>Undiscovered low abundance phages are ubiquitous in bacterial genomes.</title>
        <authorList>
            <person name="Dong Z."/>
            <person name="Liu H."/>
            <person name="Zheng J."/>
            <person name="Peng D."/>
        </authorList>
    </citation>
    <scope>NUCLEOTIDE SEQUENCE [LARGE SCALE GENOMIC DNA]</scope>
</reference>
<accession>A0A1B1P7I7</accession>
<proteinExistence type="predicted"/>
<protein>
    <submittedName>
        <fullName evidence="1">Uncharacterized protein</fullName>
    </submittedName>
</protein>
<name>A0A1B1P7I7_9CAUD</name>
<gene>
    <name evidence="1" type="ORF">BMBtpLA3_48</name>
</gene>
<organism evidence="1 2">
    <name type="scientific">Bacillus phage BMBtpLA3</name>
    <dbReference type="NCBI Taxonomy" id="1868824"/>
    <lineage>
        <taxon>Viruses</taxon>
        <taxon>Duplodnaviria</taxon>
        <taxon>Heunggongvirae</taxon>
        <taxon>Uroviricota</taxon>
        <taxon>Caudoviricetes</taxon>
        <taxon>Lwoffvirus</taxon>
        <taxon>Lwoffvirus TP21</taxon>
    </lineage>
</organism>
<dbReference type="EMBL" id="KX190834">
    <property type="protein sequence ID" value="ANT40083.1"/>
    <property type="molecule type" value="Genomic_DNA"/>
</dbReference>
<dbReference type="Proteomes" id="UP000226338">
    <property type="component" value="Segment"/>
</dbReference>